<gene>
    <name evidence="1" type="ORF">ES319_D04G024100v1</name>
</gene>
<evidence type="ECO:0000313" key="2">
    <source>
        <dbReference type="Proteomes" id="UP000327439"/>
    </source>
</evidence>
<dbReference type="AlphaFoldDB" id="A0A5J5RQB4"/>
<name>A0A5J5RQB4_GOSBA</name>
<dbReference type="OrthoDB" id="10424191at2759"/>
<reference evidence="2" key="1">
    <citation type="journal article" date="2020" name="Nat. Genet.">
        <title>Genomic diversifications of five Gossypium allopolyploid species and their impact on cotton improvement.</title>
        <authorList>
            <person name="Chen Z.J."/>
            <person name="Sreedasyam A."/>
            <person name="Ando A."/>
            <person name="Song Q."/>
            <person name="De Santiago L.M."/>
            <person name="Hulse-Kemp A.M."/>
            <person name="Ding M."/>
            <person name="Ye W."/>
            <person name="Kirkbride R.C."/>
            <person name="Jenkins J."/>
            <person name="Plott C."/>
            <person name="Lovell J."/>
            <person name="Lin Y.M."/>
            <person name="Vaughn R."/>
            <person name="Liu B."/>
            <person name="Simpson S."/>
            <person name="Scheffler B.E."/>
            <person name="Wen L."/>
            <person name="Saski C.A."/>
            <person name="Grover C.E."/>
            <person name="Hu G."/>
            <person name="Conover J.L."/>
            <person name="Carlson J.W."/>
            <person name="Shu S."/>
            <person name="Boston L.B."/>
            <person name="Williams M."/>
            <person name="Peterson D.G."/>
            <person name="McGee K."/>
            <person name="Jones D.C."/>
            <person name="Wendel J.F."/>
            <person name="Stelly D.M."/>
            <person name="Grimwood J."/>
            <person name="Schmutz J."/>
        </authorList>
    </citation>
    <scope>NUCLEOTIDE SEQUENCE [LARGE SCALE GENOMIC DNA]</scope>
    <source>
        <strain evidence="2">cv. 3-79</strain>
    </source>
</reference>
<accession>A0A5J5RQB4</accession>
<organism evidence="1 2">
    <name type="scientific">Gossypium barbadense</name>
    <name type="common">Sea Island cotton</name>
    <name type="synonym">Hibiscus barbadensis</name>
    <dbReference type="NCBI Taxonomy" id="3634"/>
    <lineage>
        <taxon>Eukaryota</taxon>
        <taxon>Viridiplantae</taxon>
        <taxon>Streptophyta</taxon>
        <taxon>Embryophyta</taxon>
        <taxon>Tracheophyta</taxon>
        <taxon>Spermatophyta</taxon>
        <taxon>Magnoliopsida</taxon>
        <taxon>eudicotyledons</taxon>
        <taxon>Gunneridae</taxon>
        <taxon>Pentapetalae</taxon>
        <taxon>rosids</taxon>
        <taxon>malvids</taxon>
        <taxon>Malvales</taxon>
        <taxon>Malvaceae</taxon>
        <taxon>Malvoideae</taxon>
        <taxon>Gossypium</taxon>
    </lineage>
</organism>
<proteinExistence type="predicted"/>
<dbReference type="Proteomes" id="UP000327439">
    <property type="component" value="Chromosome D04"/>
</dbReference>
<evidence type="ECO:0000313" key="1">
    <source>
        <dbReference type="EMBL" id="KAB2033532.1"/>
    </source>
</evidence>
<keyword evidence="2" id="KW-1185">Reference proteome</keyword>
<dbReference type="EMBL" id="CM018218">
    <property type="protein sequence ID" value="KAB2033532.1"/>
    <property type="molecule type" value="Genomic_DNA"/>
</dbReference>
<sequence length="95" mass="11119">MPKAFRCCFSLFSFLYSPYHFQSPCFLCWNASFDIGDPSVVVLDDKWCNCTGLRQVAVMVGLLRVRLSLFSSTDWQAMLGPFWHVSFFFFFYLEV</sequence>
<protein>
    <submittedName>
        <fullName evidence="1">Uncharacterized protein</fullName>
    </submittedName>
</protein>